<protein>
    <submittedName>
        <fullName evidence="2">Uncharacterized protein</fullName>
    </submittedName>
</protein>
<proteinExistence type="predicted"/>
<evidence type="ECO:0000313" key="3">
    <source>
        <dbReference type="Proteomes" id="UP001218218"/>
    </source>
</evidence>
<feature type="transmembrane region" description="Helical" evidence="1">
    <location>
        <begin position="603"/>
        <end position="623"/>
    </location>
</feature>
<evidence type="ECO:0000313" key="2">
    <source>
        <dbReference type="EMBL" id="KAJ7314252.1"/>
    </source>
</evidence>
<keyword evidence="1" id="KW-1133">Transmembrane helix</keyword>
<feature type="transmembrane region" description="Helical" evidence="1">
    <location>
        <begin position="20"/>
        <end position="38"/>
    </location>
</feature>
<gene>
    <name evidence="2" type="ORF">DFH08DRAFT_791038</name>
</gene>
<keyword evidence="1" id="KW-0812">Transmembrane</keyword>
<reference evidence="2" key="1">
    <citation type="submission" date="2023-03" db="EMBL/GenBank/DDBJ databases">
        <title>Massive genome expansion in bonnet fungi (Mycena s.s.) driven by repeated elements and novel gene families across ecological guilds.</title>
        <authorList>
            <consortium name="Lawrence Berkeley National Laboratory"/>
            <person name="Harder C.B."/>
            <person name="Miyauchi S."/>
            <person name="Viragh M."/>
            <person name="Kuo A."/>
            <person name="Thoen E."/>
            <person name="Andreopoulos B."/>
            <person name="Lu D."/>
            <person name="Skrede I."/>
            <person name="Drula E."/>
            <person name="Henrissat B."/>
            <person name="Morin E."/>
            <person name="Kohler A."/>
            <person name="Barry K."/>
            <person name="LaButti K."/>
            <person name="Morin E."/>
            <person name="Salamov A."/>
            <person name="Lipzen A."/>
            <person name="Mereny Z."/>
            <person name="Hegedus B."/>
            <person name="Baldrian P."/>
            <person name="Stursova M."/>
            <person name="Weitz H."/>
            <person name="Taylor A."/>
            <person name="Grigoriev I.V."/>
            <person name="Nagy L.G."/>
            <person name="Martin F."/>
            <person name="Kauserud H."/>
        </authorList>
    </citation>
    <scope>NUCLEOTIDE SEQUENCE</scope>
    <source>
        <strain evidence="2">CBHHK002</strain>
    </source>
</reference>
<evidence type="ECO:0000256" key="1">
    <source>
        <dbReference type="SAM" id="Phobius"/>
    </source>
</evidence>
<keyword evidence="3" id="KW-1185">Reference proteome</keyword>
<feature type="transmembrane region" description="Helical" evidence="1">
    <location>
        <begin position="485"/>
        <end position="507"/>
    </location>
</feature>
<sequence length="743" mass="84918">MSPLIPDSPKRRRGFSKCSLFLFGTTALLLFFIGKPLIPLLRSLRARRFYEFPPREVFFNETDITRVSNRSDVVQPLVGPNDTFDIAVTVWQPSTDEERMELYRLSWEKNAEKQDIPAVLIGLDATPEQEAEAAAVHSAYLQWYGRVSILEKAIFSDIVFRGVHLSDTDLHANVSFQIPTEIFQNNPGSNFDLRASFVVIPRSPSPIDYFKNYTSWFPKAVNRPRFKTLPFPQESPTQFYRRPVDLALDASAITIPLLERHAVPSICSRPSPVEDYYSHEDPAYADEQILEKHPHVVTRTHLRIVRESRLYRRQDYMDRHNRLRNISCGQMREDHKAHLQFCHKSYLWNGNWEVLLNLAVPDAEAEGGFRKEYAYAPYMDVLHNVAGPKDIVPVPINREWCGAFAGDAPTMNRTISDYMNITWHLSYSSVTPRRFLLGDLKLTPAQRSNYTDSEFVRAMKHDLAETYASLHGYRHHPDSHPRRRFVRLTVATLLFFLLLLLDCTYWATRPSTVSISVPGTLYIAGGDLISIVAAIWSFSAPTAVGDNAPHFRLALTLGFRQLPRPLFMLWAISRARLSPQGLQWARASHQERASARLDARTDWRWKFGLFAVFLLAGYTLNLYPRFLVAPVMPDLIPGDIFDTPKHLNAVVDALKTAGGTMQLVLNYRARVFAGKYKAAVVLGVIVETLGHASAVPWVVGRSEIMPGISYWELLNVGYLGVWCWQAWRYSSRIPEDEYGEDRN</sequence>
<dbReference type="Proteomes" id="UP001218218">
    <property type="component" value="Unassembled WGS sequence"/>
</dbReference>
<organism evidence="2 3">
    <name type="scientific">Mycena albidolilacea</name>
    <dbReference type="NCBI Taxonomy" id="1033008"/>
    <lineage>
        <taxon>Eukaryota</taxon>
        <taxon>Fungi</taxon>
        <taxon>Dikarya</taxon>
        <taxon>Basidiomycota</taxon>
        <taxon>Agaricomycotina</taxon>
        <taxon>Agaricomycetes</taxon>
        <taxon>Agaricomycetidae</taxon>
        <taxon>Agaricales</taxon>
        <taxon>Marasmiineae</taxon>
        <taxon>Mycenaceae</taxon>
        <taxon>Mycena</taxon>
    </lineage>
</organism>
<name>A0AAD6ZAL3_9AGAR</name>
<dbReference type="AlphaFoldDB" id="A0AAD6ZAL3"/>
<feature type="transmembrane region" description="Helical" evidence="1">
    <location>
        <begin position="519"/>
        <end position="539"/>
    </location>
</feature>
<keyword evidence="1" id="KW-0472">Membrane</keyword>
<accession>A0AAD6ZAL3</accession>
<comment type="caution">
    <text evidence="2">The sequence shown here is derived from an EMBL/GenBank/DDBJ whole genome shotgun (WGS) entry which is preliminary data.</text>
</comment>
<dbReference type="EMBL" id="JARIHO010000068">
    <property type="protein sequence ID" value="KAJ7314252.1"/>
    <property type="molecule type" value="Genomic_DNA"/>
</dbReference>